<protein>
    <submittedName>
        <fullName evidence="2">Uncharacterized protein</fullName>
    </submittedName>
</protein>
<dbReference type="Proteomes" id="UP001239213">
    <property type="component" value="Unassembled WGS sequence"/>
</dbReference>
<evidence type="ECO:0000313" key="3">
    <source>
        <dbReference type="Proteomes" id="UP001239213"/>
    </source>
</evidence>
<evidence type="ECO:0000256" key="1">
    <source>
        <dbReference type="SAM" id="MobiDB-lite"/>
    </source>
</evidence>
<evidence type="ECO:0000313" key="2">
    <source>
        <dbReference type="EMBL" id="KAK1487171.1"/>
    </source>
</evidence>
<organism evidence="2 3">
    <name type="scientific">Colletotrichum cuscutae</name>
    <dbReference type="NCBI Taxonomy" id="1209917"/>
    <lineage>
        <taxon>Eukaryota</taxon>
        <taxon>Fungi</taxon>
        <taxon>Dikarya</taxon>
        <taxon>Ascomycota</taxon>
        <taxon>Pezizomycotina</taxon>
        <taxon>Sordariomycetes</taxon>
        <taxon>Hypocreomycetidae</taxon>
        <taxon>Glomerellales</taxon>
        <taxon>Glomerellaceae</taxon>
        <taxon>Colletotrichum</taxon>
        <taxon>Colletotrichum acutatum species complex</taxon>
    </lineage>
</organism>
<feature type="compositionally biased region" description="Polar residues" evidence="1">
    <location>
        <begin position="217"/>
        <end position="227"/>
    </location>
</feature>
<dbReference type="AlphaFoldDB" id="A0AAI9Y896"/>
<gene>
    <name evidence="2" type="ORF">CCUS01_03515</name>
</gene>
<proteinExistence type="predicted"/>
<keyword evidence="3" id="KW-1185">Reference proteome</keyword>
<sequence length="239" mass="27381">MGSKRHSSVAYIDDYERELGRAAQSKSARQEDQFVQEARIHKVATGPPVTNNCRTFLFGLMSSSVPVFSAKYRWAHPSPLYFEDLGSLGLQQRNLHEMMVRSNNFSECNICTGRRTPGPTEYRPWLVHGTLSVPRIRRTHFEPFLPHLLTELNSRGTYPKRRIGGVHRIRQIAPKKSSDNGYQYHHDMQKDVETDVKLTLTWRHNQLGHPSNAEKISGTTDASTLENHASRSRGWDVRT</sequence>
<reference evidence="2" key="1">
    <citation type="submission" date="2016-11" db="EMBL/GenBank/DDBJ databases">
        <title>The genome sequence of Colletotrichum cuscutae.</title>
        <authorList>
            <person name="Baroncelli R."/>
        </authorList>
    </citation>
    <scope>NUCLEOTIDE SEQUENCE</scope>
    <source>
        <strain evidence="2">IMI 304802</strain>
    </source>
</reference>
<dbReference type="EMBL" id="MPDP01000057">
    <property type="protein sequence ID" value="KAK1487171.1"/>
    <property type="molecule type" value="Genomic_DNA"/>
</dbReference>
<name>A0AAI9Y896_9PEZI</name>
<accession>A0AAI9Y896</accession>
<feature type="region of interest" description="Disordered" evidence="1">
    <location>
        <begin position="208"/>
        <end position="239"/>
    </location>
</feature>
<comment type="caution">
    <text evidence="2">The sequence shown here is derived from an EMBL/GenBank/DDBJ whole genome shotgun (WGS) entry which is preliminary data.</text>
</comment>